<proteinExistence type="predicted"/>
<dbReference type="RefSeq" id="WP_036309218.1">
    <property type="nucleotide sequence ID" value="NZ_CP031421.1"/>
</dbReference>
<gene>
    <name evidence="1" type="ORF">BW34_00510</name>
</gene>
<dbReference type="AlphaFoldDB" id="A0A031G034"/>
<dbReference type="Proteomes" id="UP000024001">
    <property type="component" value="Unassembled WGS sequence"/>
</dbReference>
<evidence type="ECO:0000313" key="2">
    <source>
        <dbReference type="Proteomes" id="UP000024001"/>
    </source>
</evidence>
<name>A0A031G034_9MICO</name>
<dbReference type="EMBL" id="JFYO01000001">
    <property type="protein sequence ID" value="EZP29882.1"/>
    <property type="molecule type" value="Genomic_DNA"/>
</dbReference>
<dbReference type="GeneID" id="91431924"/>
<dbReference type="OrthoDB" id="5084064at2"/>
<dbReference type="KEGG" id="moo:BWL13_01543"/>
<dbReference type="PATRIC" id="fig|273677.3.peg.499"/>
<reference evidence="1 2" key="1">
    <citation type="submission" date="2014-03" db="EMBL/GenBank/DDBJ databases">
        <title>Draft Genome Sequences of 13 Willow Endophytes.</title>
        <authorList>
            <person name="Gan H.Y."/>
            <person name="Gan H.M."/>
            <person name="Savka M.A."/>
            <person name="Hudson A.O."/>
        </authorList>
    </citation>
    <scope>NUCLEOTIDE SEQUENCE [LARGE SCALE GENOMIC DNA]</scope>
    <source>
        <strain evidence="1 2">RIT293</strain>
    </source>
</reference>
<comment type="caution">
    <text evidence="1">The sequence shown here is derived from an EMBL/GenBank/DDBJ whole genome shotgun (WGS) entry which is preliminary data.</text>
</comment>
<keyword evidence="2" id="KW-1185">Reference proteome</keyword>
<protein>
    <submittedName>
        <fullName evidence="1">Uncharacterized protein</fullName>
    </submittedName>
</protein>
<organism evidence="1 2">
    <name type="scientific">Microbacterium oleivorans</name>
    <dbReference type="NCBI Taxonomy" id="273677"/>
    <lineage>
        <taxon>Bacteria</taxon>
        <taxon>Bacillati</taxon>
        <taxon>Actinomycetota</taxon>
        <taxon>Actinomycetes</taxon>
        <taxon>Micrococcales</taxon>
        <taxon>Microbacteriaceae</taxon>
        <taxon>Microbacterium</taxon>
    </lineage>
</organism>
<sequence length="85" mass="9953">MRTLTAPQRTTAVIAALQHPTPTRITARQTFIDRLALRLALALLLWSTRPGTDREEIDARRRERLARDAREAEWDRRRALLVPRR</sequence>
<accession>A0A031G034</accession>
<evidence type="ECO:0000313" key="1">
    <source>
        <dbReference type="EMBL" id="EZP29882.1"/>
    </source>
</evidence>